<dbReference type="RefSeq" id="XP_047838504.1">
    <property type="nucleotide sequence ID" value="XM_047982538.1"/>
</dbReference>
<dbReference type="GeneID" id="72063559"/>
<proteinExistence type="predicted"/>
<organism evidence="2 3">
    <name type="scientific">Purpureocillium takamizusanense</name>
    <dbReference type="NCBI Taxonomy" id="2060973"/>
    <lineage>
        <taxon>Eukaryota</taxon>
        <taxon>Fungi</taxon>
        <taxon>Dikarya</taxon>
        <taxon>Ascomycota</taxon>
        <taxon>Pezizomycotina</taxon>
        <taxon>Sordariomycetes</taxon>
        <taxon>Hypocreomycetidae</taxon>
        <taxon>Hypocreales</taxon>
        <taxon>Ophiocordycipitaceae</taxon>
        <taxon>Purpureocillium</taxon>
    </lineage>
</organism>
<dbReference type="KEGG" id="ptkz:JDV02_001596"/>
<evidence type="ECO:0000256" key="1">
    <source>
        <dbReference type="SAM" id="MobiDB-lite"/>
    </source>
</evidence>
<dbReference type="Proteomes" id="UP000829364">
    <property type="component" value="Chromosome 1"/>
</dbReference>
<dbReference type="EMBL" id="CP086354">
    <property type="protein sequence ID" value="UNI15023.1"/>
    <property type="molecule type" value="Genomic_DNA"/>
</dbReference>
<gene>
    <name evidence="2" type="ORF">JDV02_001596</name>
</gene>
<accession>A0A9Q8Q7G3</accession>
<evidence type="ECO:0000313" key="2">
    <source>
        <dbReference type="EMBL" id="UNI15023.1"/>
    </source>
</evidence>
<sequence length="104" mass="11348">MRYQLCPSSSSPETSERTALKSSAARPLDALSPPFLPEVDVGIAVDAPACDDAALGQGVYSAQPSYSQRRRRRGGQIDIAVILAWDDDTDGLVHHASGRRRRRR</sequence>
<dbReference type="AlphaFoldDB" id="A0A9Q8Q7G3"/>
<keyword evidence="3" id="KW-1185">Reference proteome</keyword>
<reference evidence="2" key="1">
    <citation type="submission" date="2021-11" db="EMBL/GenBank/DDBJ databases">
        <title>Purpureocillium_takamizusanense_genome.</title>
        <authorList>
            <person name="Nguyen N.-H."/>
        </authorList>
    </citation>
    <scope>NUCLEOTIDE SEQUENCE</scope>
    <source>
        <strain evidence="2">PT3</strain>
    </source>
</reference>
<protein>
    <submittedName>
        <fullName evidence="2">Uncharacterized protein</fullName>
    </submittedName>
</protein>
<feature type="region of interest" description="Disordered" evidence="1">
    <location>
        <begin position="1"/>
        <end position="27"/>
    </location>
</feature>
<evidence type="ECO:0000313" key="3">
    <source>
        <dbReference type="Proteomes" id="UP000829364"/>
    </source>
</evidence>
<name>A0A9Q8Q7G3_9HYPO</name>